<name>A0ACB8ZX29_ARCLA</name>
<keyword evidence="2" id="KW-1185">Reference proteome</keyword>
<reference evidence="1 2" key="2">
    <citation type="journal article" date="2022" name="Mol. Ecol. Resour.">
        <title>The genomes of chicory, endive, great burdock and yacon provide insights into Asteraceae paleo-polyploidization history and plant inulin production.</title>
        <authorList>
            <person name="Fan W."/>
            <person name="Wang S."/>
            <person name="Wang H."/>
            <person name="Wang A."/>
            <person name="Jiang F."/>
            <person name="Liu H."/>
            <person name="Zhao H."/>
            <person name="Xu D."/>
            <person name="Zhang Y."/>
        </authorList>
    </citation>
    <scope>NUCLEOTIDE SEQUENCE [LARGE SCALE GENOMIC DNA]</scope>
    <source>
        <strain evidence="2">cv. Niubang</strain>
    </source>
</reference>
<evidence type="ECO:0000313" key="2">
    <source>
        <dbReference type="Proteomes" id="UP001055879"/>
    </source>
</evidence>
<sequence>MVPISVFRSRRPLRLKTSSAEDVFGRRHLRKPKISQSSEAKDFSVSGAEDLSVFRSAKMSSATKDFLIFKAEDLFGRRRLRPKTSSEAEDFSIFRSQRLLSLRSRRPLSLKSRRPLSLQERKDVFGNQRLLNLQGLKISPTHCTFLTKYIVISCIDVDLIWRSDKVSFVYYTILRKGLYHPSAGQHFKPKHLKTKGTSCTLLKTCVHPLLNRCPMHLMHEAL</sequence>
<protein>
    <submittedName>
        <fullName evidence="1">Uncharacterized protein</fullName>
    </submittedName>
</protein>
<gene>
    <name evidence="1" type="ORF">L6452_27992</name>
</gene>
<reference evidence="2" key="1">
    <citation type="journal article" date="2022" name="Mol. Ecol. Resour.">
        <title>The genomes of chicory, endive, great burdock and yacon provide insights into Asteraceae palaeo-polyploidization history and plant inulin production.</title>
        <authorList>
            <person name="Fan W."/>
            <person name="Wang S."/>
            <person name="Wang H."/>
            <person name="Wang A."/>
            <person name="Jiang F."/>
            <person name="Liu H."/>
            <person name="Zhao H."/>
            <person name="Xu D."/>
            <person name="Zhang Y."/>
        </authorList>
    </citation>
    <scope>NUCLEOTIDE SEQUENCE [LARGE SCALE GENOMIC DNA]</scope>
    <source>
        <strain evidence="2">cv. Niubang</strain>
    </source>
</reference>
<dbReference type="Proteomes" id="UP001055879">
    <property type="component" value="Linkage Group LG09"/>
</dbReference>
<evidence type="ECO:0000313" key="1">
    <source>
        <dbReference type="EMBL" id="KAI3702259.1"/>
    </source>
</evidence>
<proteinExistence type="predicted"/>
<organism evidence="1 2">
    <name type="scientific">Arctium lappa</name>
    <name type="common">Greater burdock</name>
    <name type="synonym">Lappa major</name>
    <dbReference type="NCBI Taxonomy" id="4217"/>
    <lineage>
        <taxon>Eukaryota</taxon>
        <taxon>Viridiplantae</taxon>
        <taxon>Streptophyta</taxon>
        <taxon>Embryophyta</taxon>
        <taxon>Tracheophyta</taxon>
        <taxon>Spermatophyta</taxon>
        <taxon>Magnoliopsida</taxon>
        <taxon>eudicotyledons</taxon>
        <taxon>Gunneridae</taxon>
        <taxon>Pentapetalae</taxon>
        <taxon>asterids</taxon>
        <taxon>campanulids</taxon>
        <taxon>Asterales</taxon>
        <taxon>Asteraceae</taxon>
        <taxon>Carduoideae</taxon>
        <taxon>Cardueae</taxon>
        <taxon>Arctiinae</taxon>
        <taxon>Arctium</taxon>
    </lineage>
</organism>
<dbReference type="EMBL" id="CM042055">
    <property type="protein sequence ID" value="KAI3702259.1"/>
    <property type="molecule type" value="Genomic_DNA"/>
</dbReference>
<accession>A0ACB8ZX29</accession>
<comment type="caution">
    <text evidence="1">The sequence shown here is derived from an EMBL/GenBank/DDBJ whole genome shotgun (WGS) entry which is preliminary data.</text>
</comment>